<evidence type="ECO:0000313" key="2">
    <source>
        <dbReference type="Proteomes" id="UP000324222"/>
    </source>
</evidence>
<dbReference type="Proteomes" id="UP000324222">
    <property type="component" value="Unassembled WGS sequence"/>
</dbReference>
<organism evidence="1 2">
    <name type="scientific">Portunus trituberculatus</name>
    <name type="common">Swimming crab</name>
    <name type="synonym">Neptunus trituberculatus</name>
    <dbReference type="NCBI Taxonomy" id="210409"/>
    <lineage>
        <taxon>Eukaryota</taxon>
        <taxon>Metazoa</taxon>
        <taxon>Ecdysozoa</taxon>
        <taxon>Arthropoda</taxon>
        <taxon>Crustacea</taxon>
        <taxon>Multicrustacea</taxon>
        <taxon>Malacostraca</taxon>
        <taxon>Eumalacostraca</taxon>
        <taxon>Eucarida</taxon>
        <taxon>Decapoda</taxon>
        <taxon>Pleocyemata</taxon>
        <taxon>Brachyura</taxon>
        <taxon>Eubrachyura</taxon>
        <taxon>Portunoidea</taxon>
        <taxon>Portunidae</taxon>
        <taxon>Portuninae</taxon>
        <taxon>Portunus</taxon>
    </lineage>
</organism>
<gene>
    <name evidence="1" type="ORF">E2C01_038097</name>
</gene>
<accession>A0A5B7FJ03</accession>
<keyword evidence="2" id="KW-1185">Reference proteome</keyword>
<dbReference type="EMBL" id="VSRR010006278">
    <property type="protein sequence ID" value="MPC44424.1"/>
    <property type="molecule type" value="Genomic_DNA"/>
</dbReference>
<dbReference type="AlphaFoldDB" id="A0A5B7FJ03"/>
<comment type="caution">
    <text evidence="1">The sequence shown here is derived from an EMBL/GenBank/DDBJ whole genome shotgun (WGS) entry which is preliminary data.</text>
</comment>
<sequence>MTWNNEDVPHAVQGFVRSYLTQLACHQHLKYAARIKVEVFKIIDRSNITRTNLNTAVQLGRNFPTRERGKRESGRLTRL</sequence>
<protein>
    <submittedName>
        <fullName evidence="1">Uncharacterized protein</fullName>
    </submittedName>
</protein>
<evidence type="ECO:0000313" key="1">
    <source>
        <dbReference type="EMBL" id="MPC44424.1"/>
    </source>
</evidence>
<name>A0A5B7FJ03_PORTR</name>
<reference evidence="1 2" key="1">
    <citation type="submission" date="2019-05" db="EMBL/GenBank/DDBJ databases">
        <title>Another draft genome of Portunus trituberculatus and its Hox gene families provides insights of decapod evolution.</title>
        <authorList>
            <person name="Jeong J.-H."/>
            <person name="Song I."/>
            <person name="Kim S."/>
            <person name="Choi T."/>
            <person name="Kim D."/>
            <person name="Ryu S."/>
            <person name="Kim W."/>
        </authorList>
    </citation>
    <scope>NUCLEOTIDE SEQUENCE [LARGE SCALE GENOMIC DNA]</scope>
    <source>
        <tissue evidence="1">Muscle</tissue>
    </source>
</reference>
<proteinExistence type="predicted"/>